<gene>
    <name evidence="7" type="primary">LOC115623091</name>
</gene>
<keyword evidence="1" id="KW-0677">Repeat</keyword>
<dbReference type="InterPro" id="IPR012677">
    <property type="entry name" value="Nucleotide-bd_a/b_plait_sf"/>
</dbReference>
<organism evidence="6 7">
    <name type="scientific">Drosophila lebanonensis</name>
    <name type="common">Fruit fly</name>
    <name type="synonym">Scaptodrosophila lebanonensis</name>
    <dbReference type="NCBI Taxonomy" id="7225"/>
    <lineage>
        <taxon>Eukaryota</taxon>
        <taxon>Metazoa</taxon>
        <taxon>Ecdysozoa</taxon>
        <taxon>Arthropoda</taxon>
        <taxon>Hexapoda</taxon>
        <taxon>Insecta</taxon>
        <taxon>Pterygota</taxon>
        <taxon>Neoptera</taxon>
        <taxon>Endopterygota</taxon>
        <taxon>Diptera</taxon>
        <taxon>Brachycera</taxon>
        <taxon>Muscomorpha</taxon>
        <taxon>Ephydroidea</taxon>
        <taxon>Drosophilidae</taxon>
        <taxon>Scaptodrosophila</taxon>
    </lineage>
</organism>
<evidence type="ECO:0000313" key="6">
    <source>
        <dbReference type="Proteomes" id="UP000504634"/>
    </source>
</evidence>
<evidence type="ECO:0000259" key="5">
    <source>
        <dbReference type="PROSITE" id="PS50102"/>
    </source>
</evidence>
<feature type="region of interest" description="Disordered" evidence="4">
    <location>
        <begin position="169"/>
        <end position="196"/>
    </location>
</feature>
<accession>A0A6J2TDF6</accession>
<dbReference type="GeneID" id="115623091"/>
<evidence type="ECO:0000256" key="3">
    <source>
        <dbReference type="PROSITE-ProRule" id="PRU00176"/>
    </source>
</evidence>
<sequence>MAVNVKHSSKTKPKARSKATPVPLSSFLASNCAEQSQTDTIQVTKVLRTDLDHEAQEVAKTYELPTAPRAVRALECDQNIPLRPPYVAFINNLPFDAGEQEVRQLFSHHGIRSLRLPRDDRSHRRTRGFAYVELETREELIALLKEDEPICRGRRLRIEVSNENERARYTGGGVEAGDSRWSQRPSSAGDGPPLIRKLSSELDHDVTIDTGSETQFPMLKSKTHQLELDTPGSATELLPPSSEEPLSEEELQERMHLRLQKLAEFENAQSSQNSDEVDDAYQCWRDFWQDSQSH</sequence>
<dbReference type="Gene3D" id="3.30.70.330">
    <property type="match status" value="1"/>
</dbReference>
<dbReference type="AlphaFoldDB" id="A0A6J2TDF6"/>
<dbReference type="InterPro" id="IPR035979">
    <property type="entry name" value="RBD_domain_sf"/>
</dbReference>
<protein>
    <submittedName>
        <fullName evidence="7">Uncharacterized protein LOC115623091</fullName>
    </submittedName>
</protein>
<name>A0A6J2TDF6_DROLE</name>
<evidence type="ECO:0000313" key="7">
    <source>
        <dbReference type="RefSeq" id="XP_030373158.1"/>
    </source>
</evidence>
<dbReference type="GO" id="GO:0003723">
    <property type="term" value="F:RNA binding"/>
    <property type="evidence" value="ECO:0007669"/>
    <property type="project" value="UniProtKB-UniRule"/>
</dbReference>
<evidence type="ECO:0000256" key="1">
    <source>
        <dbReference type="ARBA" id="ARBA00022737"/>
    </source>
</evidence>
<dbReference type="Pfam" id="PF00076">
    <property type="entry name" value="RRM_1"/>
    <property type="match status" value="1"/>
</dbReference>
<keyword evidence="6" id="KW-1185">Reference proteome</keyword>
<reference evidence="7" key="1">
    <citation type="submission" date="2025-08" db="UniProtKB">
        <authorList>
            <consortium name="RefSeq"/>
        </authorList>
    </citation>
    <scope>IDENTIFICATION</scope>
    <source>
        <strain evidence="7">11010-0011.00</strain>
        <tissue evidence="7">Whole body</tissue>
    </source>
</reference>
<feature type="region of interest" description="Disordered" evidence="4">
    <location>
        <begin position="1"/>
        <end position="22"/>
    </location>
</feature>
<dbReference type="OrthoDB" id="1748655at2759"/>
<evidence type="ECO:0000256" key="2">
    <source>
        <dbReference type="ARBA" id="ARBA00022884"/>
    </source>
</evidence>
<dbReference type="RefSeq" id="XP_030373158.1">
    <property type="nucleotide sequence ID" value="XM_030517298.1"/>
</dbReference>
<dbReference type="PROSITE" id="PS50102">
    <property type="entry name" value="RRM"/>
    <property type="match status" value="1"/>
</dbReference>
<dbReference type="Proteomes" id="UP000504634">
    <property type="component" value="Unplaced"/>
</dbReference>
<evidence type="ECO:0000256" key="4">
    <source>
        <dbReference type="SAM" id="MobiDB-lite"/>
    </source>
</evidence>
<dbReference type="SMART" id="SM00360">
    <property type="entry name" value="RRM"/>
    <property type="match status" value="1"/>
</dbReference>
<keyword evidence="2 3" id="KW-0694">RNA-binding</keyword>
<dbReference type="PANTHER" id="PTHR23236">
    <property type="entry name" value="EUKARYOTIC TRANSLATION INITIATION FACTOR 4B/4H"/>
    <property type="match status" value="1"/>
</dbReference>
<feature type="compositionally biased region" description="Basic residues" evidence="4">
    <location>
        <begin position="7"/>
        <end position="17"/>
    </location>
</feature>
<proteinExistence type="predicted"/>
<dbReference type="PANTHER" id="PTHR23236:SF119">
    <property type="entry name" value="NUCLEAR RNA-BINDING PROTEIN SART-3"/>
    <property type="match status" value="1"/>
</dbReference>
<dbReference type="InterPro" id="IPR000504">
    <property type="entry name" value="RRM_dom"/>
</dbReference>
<feature type="domain" description="RRM" evidence="5">
    <location>
        <begin position="86"/>
        <end position="163"/>
    </location>
</feature>
<dbReference type="SUPFAM" id="SSF54928">
    <property type="entry name" value="RNA-binding domain, RBD"/>
    <property type="match status" value="1"/>
</dbReference>
<feature type="region of interest" description="Disordered" evidence="4">
    <location>
        <begin position="231"/>
        <end position="252"/>
    </location>
</feature>